<keyword evidence="1" id="KW-0812">Transmembrane</keyword>
<evidence type="ECO:0000256" key="1">
    <source>
        <dbReference type="SAM" id="Phobius"/>
    </source>
</evidence>
<gene>
    <name evidence="2" type="ORF">RDWZM_005358</name>
</gene>
<comment type="caution">
    <text evidence="2">The sequence shown here is derived from an EMBL/GenBank/DDBJ whole genome shotgun (WGS) entry which is preliminary data.</text>
</comment>
<dbReference type="EMBL" id="JAPWDV010000002">
    <property type="protein sequence ID" value="KAJ6219546.1"/>
    <property type="molecule type" value="Genomic_DNA"/>
</dbReference>
<protein>
    <submittedName>
        <fullName evidence="2">Uncharacterized protein</fullName>
    </submittedName>
</protein>
<dbReference type="Proteomes" id="UP001142055">
    <property type="component" value="Chromosome 2"/>
</dbReference>
<dbReference type="AlphaFoldDB" id="A0A9Q0RMB3"/>
<reference evidence="2" key="1">
    <citation type="submission" date="2022-12" db="EMBL/GenBank/DDBJ databases">
        <title>Genome assemblies of Blomia tropicalis.</title>
        <authorList>
            <person name="Cui Y."/>
        </authorList>
    </citation>
    <scope>NUCLEOTIDE SEQUENCE</scope>
    <source>
        <tissue evidence="2">Adult mites</tissue>
    </source>
</reference>
<keyword evidence="1" id="KW-1133">Transmembrane helix</keyword>
<keyword evidence="1" id="KW-0472">Membrane</keyword>
<accession>A0A9Q0RMB3</accession>
<feature type="non-terminal residue" evidence="2">
    <location>
        <position position="61"/>
    </location>
</feature>
<evidence type="ECO:0000313" key="3">
    <source>
        <dbReference type="Proteomes" id="UP001142055"/>
    </source>
</evidence>
<name>A0A9Q0RMB3_BLOTA</name>
<evidence type="ECO:0000313" key="2">
    <source>
        <dbReference type="EMBL" id="KAJ6219546.1"/>
    </source>
</evidence>
<organism evidence="2 3">
    <name type="scientific">Blomia tropicalis</name>
    <name type="common">Mite</name>
    <dbReference type="NCBI Taxonomy" id="40697"/>
    <lineage>
        <taxon>Eukaryota</taxon>
        <taxon>Metazoa</taxon>
        <taxon>Ecdysozoa</taxon>
        <taxon>Arthropoda</taxon>
        <taxon>Chelicerata</taxon>
        <taxon>Arachnida</taxon>
        <taxon>Acari</taxon>
        <taxon>Acariformes</taxon>
        <taxon>Sarcoptiformes</taxon>
        <taxon>Astigmata</taxon>
        <taxon>Glycyphagoidea</taxon>
        <taxon>Echimyopodidae</taxon>
        <taxon>Blomia</taxon>
    </lineage>
</organism>
<keyword evidence="3" id="KW-1185">Reference proteome</keyword>
<feature type="transmembrane region" description="Helical" evidence="1">
    <location>
        <begin position="38"/>
        <end position="59"/>
    </location>
</feature>
<sequence>MVENQSKTRRSGKSGKAHIDTLMCRMCPMYLYCRPMIFVVRSFLVVGRYPFIFILILFVTA</sequence>
<proteinExistence type="predicted"/>